<protein>
    <submittedName>
        <fullName evidence="1">Uncharacterized protein</fullName>
    </submittedName>
</protein>
<reference evidence="1 2" key="1">
    <citation type="submission" date="2019-03" db="EMBL/GenBank/DDBJ databases">
        <title>Bradyrhizobium strains diversity isolated from Chamaecrista fasciculata.</title>
        <authorList>
            <person name="Urquiaga M.C.O."/>
            <person name="Hungria M."/>
            <person name="Delamuta J.R.M."/>
        </authorList>
    </citation>
    <scope>NUCLEOTIDE SEQUENCE [LARGE SCALE GENOMIC DNA]</scope>
    <source>
        <strain evidence="1 2">CNPSo 3424</strain>
    </source>
</reference>
<organism evidence="1 2">
    <name type="scientific">Bradyrhizobium frederickii</name>
    <dbReference type="NCBI Taxonomy" id="2560054"/>
    <lineage>
        <taxon>Bacteria</taxon>
        <taxon>Pseudomonadati</taxon>
        <taxon>Pseudomonadota</taxon>
        <taxon>Alphaproteobacteria</taxon>
        <taxon>Hyphomicrobiales</taxon>
        <taxon>Nitrobacteraceae</taxon>
        <taxon>Bradyrhizobium</taxon>
    </lineage>
</organism>
<gene>
    <name evidence="1" type="ORF">E4K66_03745</name>
</gene>
<dbReference type="EMBL" id="SPQU01000002">
    <property type="protein sequence ID" value="TFV41454.1"/>
    <property type="molecule type" value="Genomic_DNA"/>
</dbReference>
<dbReference type="OrthoDB" id="8256430at2"/>
<name>A0A4Y9LGE5_9BRAD</name>
<evidence type="ECO:0000313" key="1">
    <source>
        <dbReference type="EMBL" id="TFV41454.1"/>
    </source>
</evidence>
<evidence type="ECO:0000313" key="2">
    <source>
        <dbReference type="Proteomes" id="UP000298225"/>
    </source>
</evidence>
<dbReference type="Proteomes" id="UP000298225">
    <property type="component" value="Unassembled WGS sequence"/>
</dbReference>
<dbReference type="AlphaFoldDB" id="A0A4Y9LGE5"/>
<accession>A0A4Y9LGE5</accession>
<keyword evidence="2" id="KW-1185">Reference proteome</keyword>
<comment type="caution">
    <text evidence="1">The sequence shown here is derived from an EMBL/GenBank/DDBJ whole genome shotgun (WGS) entry which is preliminary data.</text>
</comment>
<sequence>MPGLVPGIHVLRTARKLVDGRVKPGHDDGDRSNVVHSTDQLFGMARGRDAPMRGGACLGRTLLSTLGCIERILRGVAPPHDVRAK</sequence>
<proteinExistence type="predicted"/>